<protein>
    <submittedName>
        <fullName evidence="2">VOC family protein</fullName>
    </submittedName>
</protein>
<evidence type="ECO:0000313" key="3">
    <source>
        <dbReference type="Proteomes" id="UP001217838"/>
    </source>
</evidence>
<dbReference type="EMBL" id="JAQNDN010000002">
    <property type="protein sequence ID" value="MDC0667699.1"/>
    <property type="molecule type" value="Genomic_DNA"/>
</dbReference>
<dbReference type="Pfam" id="PF00903">
    <property type="entry name" value="Glyoxalase"/>
    <property type="match status" value="1"/>
</dbReference>
<organism evidence="2 3">
    <name type="scientific">Nannocystis radixulma</name>
    <dbReference type="NCBI Taxonomy" id="2995305"/>
    <lineage>
        <taxon>Bacteria</taxon>
        <taxon>Pseudomonadati</taxon>
        <taxon>Myxococcota</taxon>
        <taxon>Polyangia</taxon>
        <taxon>Nannocystales</taxon>
        <taxon>Nannocystaceae</taxon>
        <taxon>Nannocystis</taxon>
    </lineage>
</organism>
<gene>
    <name evidence="2" type="ORF">POL58_08125</name>
</gene>
<name>A0ABT5B0S2_9BACT</name>
<evidence type="ECO:0000313" key="2">
    <source>
        <dbReference type="EMBL" id="MDC0667699.1"/>
    </source>
</evidence>
<evidence type="ECO:0000259" key="1">
    <source>
        <dbReference type="PROSITE" id="PS51819"/>
    </source>
</evidence>
<reference evidence="2 3" key="1">
    <citation type="submission" date="2022-11" db="EMBL/GenBank/DDBJ databases">
        <title>Minimal conservation of predation-associated metabolite biosynthetic gene clusters underscores biosynthetic potential of Myxococcota including descriptions for ten novel species: Archangium lansinium sp. nov., Myxococcus landrumus sp. nov., Nannocystis bai.</title>
        <authorList>
            <person name="Ahearne A."/>
            <person name="Stevens C."/>
            <person name="Dowd S."/>
        </authorList>
    </citation>
    <scope>NUCLEOTIDE SEQUENCE [LARGE SCALE GENOMIC DNA]</scope>
    <source>
        <strain evidence="2 3">NCELM</strain>
    </source>
</reference>
<proteinExistence type="predicted"/>
<dbReference type="PANTHER" id="PTHR33993">
    <property type="entry name" value="GLYOXALASE-RELATED"/>
    <property type="match status" value="1"/>
</dbReference>
<sequence length="259" mass="28099">MTHRPETIDGAPCWADLITSDREGAQRFYGGLLDWSFDAPNPRFGGYANVRFRGQSVGGVMPIVPGLDMRVGWNVHLQSSDLEATARRVVAAGGKVVLERHPVGTLGFMMGVVDPTGAYVGMWEPGEHRGAEWIGAPGGMCWHELYTRDGARADAFFRAVFDYEQTKVENDKGVDYARYGRAGRPLCGRLQMTAAWGEVPPHWLVYFAVPELAAALAKLPSLGGRLIHGPFETPMGPSAMVVDPQGAVFALMQVTGSHA</sequence>
<keyword evidence="3" id="KW-1185">Reference proteome</keyword>
<accession>A0ABT5B0S2</accession>
<dbReference type="InterPro" id="IPR029068">
    <property type="entry name" value="Glyas_Bleomycin-R_OHBP_Dase"/>
</dbReference>
<dbReference type="PANTHER" id="PTHR33993:SF10">
    <property type="entry name" value="CONSERVED PROTEIN"/>
    <property type="match status" value="1"/>
</dbReference>
<feature type="domain" description="VOC" evidence="1">
    <location>
        <begin position="139"/>
        <end position="254"/>
    </location>
</feature>
<comment type="caution">
    <text evidence="2">The sequence shown here is derived from an EMBL/GenBank/DDBJ whole genome shotgun (WGS) entry which is preliminary data.</text>
</comment>
<dbReference type="InterPro" id="IPR004360">
    <property type="entry name" value="Glyas_Fos-R_dOase_dom"/>
</dbReference>
<dbReference type="InterPro" id="IPR052164">
    <property type="entry name" value="Anthracycline_SecMetBiosynth"/>
</dbReference>
<dbReference type="SUPFAM" id="SSF54593">
    <property type="entry name" value="Glyoxalase/Bleomycin resistance protein/Dihydroxybiphenyl dioxygenase"/>
    <property type="match status" value="2"/>
</dbReference>
<dbReference type="RefSeq" id="WP_271995977.1">
    <property type="nucleotide sequence ID" value="NZ_JAQNDN010000002.1"/>
</dbReference>
<dbReference type="InterPro" id="IPR037523">
    <property type="entry name" value="VOC_core"/>
</dbReference>
<dbReference type="Gene3D" id="3.10.180.10">
    <property type="entry name" value="2,3-Dihydroxybiphenyl 1,2-Dioxygenase, domain 1"/>
    <property type="match status" value="2"/>
</dbReference>
<dbReference type="PROSITE" id="PS51819">
    <property type="entry name" value="VOC"/>
    <property type="match status" value="1"/>
</dbReference>
<dbReference type="CDD" id="cd07247">
    <property type="entry name" value="SgaA_N_like"/>
    <property type="match status" value="2"/>
</dbReference>
<dbReference type="Proteomes" id="UP001217838">
    <property type="component" value="Unassembled WGS sequence"/>
</dbReference>